<dbReference type="PANTHER" id="PTHR25462:SF296">
    <property type="entry name" value="MEIOTIC P26, ISOFORM F"/>
    <property type="match status" value="1"/>
</dbReference>
<feature type="coiled-coil region" evidence="2">
    <location>
        <begin position="249"/>
        <end position="276"/>
    </location>
</feature>
<reference evidence="6" key="1">
    <citation type="submission" date="2016-06" db="UniProtKB">
        <authorList>
            <consortium name="WormBaseParasite"/>
        </authorList>
    </citation>
    <scope>IDENTIFICATION</scope>
</reference>
<sequence length="282" mass="31628">MFQPRVLDCLHSMCEDCIIAQLDGHRDGESNHVSAALSTDFELEGTCEMRPPPPGVIRCAACFQVSRFSIASCAWIRESHVGNDVRFVNHMLQDFVRLHEEESVSVTKGSRSCRSCKSEQLAMAVCKECASDLCKNCYQAHRDMKLFEGHTALTYAELAQNPSELPRDPVMCVLHPQMPYALLCSSCEAPICGQCHAEHSDAKSTEDICSCVPARQRMLAEQYETIKGEIVEAFSEYHKALDAVQEEFLHKLDKLRDEQETDLNNLNKRVNKTTVKIADAIA</sequence>
<keyword evidence="1" id="KW-0862">Zinc</keyword>
<dbReference type="SMART" id="SM00336">
    <property type="entry name" value="BBOX"/>
    <property type="match status" value="1"/>
</dbReference>
<dbReference type="Proteomes" id="UP000271098">
    <property type="component" value="Unassembled WGS sequence"/>
</dbReference>
<gene>
    <name evidence="4" type="ORF">GPUH_LOCUS1912</name>
</gene>
<dbReference type="InterPro" id="IPR047153">
    <property type="entry name" value="TRIM45/56/19-like"/>
</dbReference>
<dbReference type="GO" id="GO:0008270">
    <property type="term" value="F:zinc ion binding"/>
    <property type="evidence" value="ECO:0007669"/>
    <property type="project" value="UniProtKB-KW"/>
</dbReference>
<dbReference type="OrthoDB" id="342730at2759"/>
<evidence type="ECO:0000313" key="6">
    <source>
        <dbReference type="WBParaSite" id="GPUH_0000191701-mRNA-1"/>
    </source>
</evidence>
<evidence type="ECO:0000313" key="4">
    <source>
        <dbReference type="EMBL" id="VDK31209.1"/>
    </source>
</evidence>
<evidence type="ECO:0000259" key="3">
    <source>
        <dbReference type="PROSITE" id="PS50119"/>
    </source>
</evidence>
<dbReference type="Pfam" id="PF00643">
    <property type="entry name" value="zf-B_box"/>
    <property type="match status" value="1"/>
</dbReference>
<evidence type="ECO:0000313" key="5">
    <source>
        <dbReference type="Proteomes" id="UP000271098"/>
    </source>
</evidence>
<accession>A0A183CZM1</accession>
<proteinExistence type="predicted"/>
<keyword evidence="2" id="KW-0175">Coiled coil</keyword>
<protein>
    <submittedName>
        <fullName evidence="6">B box-type domain-containing protein</fullName>
    </submittedName>
</protein>
<keyword evidence="5" id="KW-1185">Reference proteome</keyword>
<dbReference type="GO" id="GO:0061630">
    <property type="term" value="F:ubiquitin protein ligase activity"/>
    <property type="evidence" value="ECO:0007669"/>
    <property type="project" value="TreeGrafter"/>
</dbReference>
<reference evidence="4 5" key="2">
    <citation type="submission" date="2018-11" db="EMBL/GenBank/DDBJ databases">
        <authorList>
            <consortium name="Pathogen Informatics"/>
        </authorList>
    </citation>
    <scope>NUCLEOTIDE SEQUENCE [LARGE SCALE GENOMIC DNA]</scope>
</reference>
<dbReference type="EMBL" id="UYRT01002582">
    <property type="protein sequence ID" value="VDK31209.1"/>
    <property type="molecule type" value="Genomic_DNA"/>
</dbReference>
<dbReference type="SUPFAM" id="SSF57845">
    <property type="entry name" value="B-box zinc-binding domain"/>
    <property type="match status" value="1"/>
</dbReference>
<evidence type="ECO:0000256" key="1">
    <source>
        <dbReference type="PROSITE-ProRule" id="PRU00024"/>
    </source>
</evidence>
<name>A0A183CZM1_9BILA</name>
<dbReference type="GO" id="GO:0005654">
    <property type="term" value="C:nucleoplasm"/>
    <property type="evidence" value="ECO:0007669"/>
    <property type="project" value="TreeGrafter"/>
</dbReference>
<keyword evidence="1" id="KW-0479">Metal-binding</keyword>
<evidence type="ECO:0000256" key="2">
    <source>
        <dbReference type="SAM" id="Coils"/>
    </source>
</evidence>
<keyword evidence="1" id="KW-0863">Zinc-finger</keyword>
<organism evidence="6">
    <name type="scientific">Gongylonema pulchrum</name>
    <dbReference type="NCBI Taxonomy" id="637853"/>
    <lineage>
        <taxon>Eukaryota</taxon>
        <taxon>Metazoa</taxon>
        <taxon>Ecdysozoa</taxon>
        <taxon>Nematoda</taxon>
        <taxon>Chromadorea</taxon>
        <taxon>Rhabditida</taxon>
        <taxon>Spirurina</taxon>
        <taxon>Spiruromorpha</taxon>
        <taxon>Spiruroidea</taxon>
        <taxon>Gongylonematidae</taxon>
        <taxon>Gongylonema</taxon>
    </lineage>
</organism>
<feature type="domain" description="B box-type" evidence="3">
    <location>
        <begin position="108"/>
        <end position="155"/>
    </location>
</feature>
<dbReference type="InterPro" id="IPR000315">
    <property type="entry name" value="Znf_B-box"/>
</dbReference>
<dbReference type="PANTHER" id="PTHR25462">
    <property type="entry name" value="BONUS, ISOFORM C-RELATED"/>
    <property type="match status" value="1"/>
</dbReference>
<dbReference type="PROSITE" id="PS50119">
    <property type="entry name" value="ZF_BBOX"/>
    <property type="match status" value="1"/>
</dbReference>
<dbReference type="Gene3D" id="3.30.160.60">
    <property type="entry name" value="Classic Zinc Finger"/>
    <property type="match status" value="1"/>
</dbReference>
<dbReference type="AlphaFoldDB" id="A0A183CZM1"/>
<dbReference type="WBParaSite" id="GPUH_0000191701-mRNA-1">
    <property type="protein sequence ID" value="GPUH_0000191701-mRNA-1"/>
    <property type="gene ID" value="GPUH_0000191701"/>
</dbReference>